<accession>A0A4U0SGK3</accession>
<evidence type="ECO:0000313" key="6">
    <source>
        <dbReference type="EMBL" id="TKA08616.1"/>
    </source>
</evidence>
<feature type="DNA-binding region" description="H-T-H motif" evidence="4">
    <location>
        <begin position="45"/>
        <end position="64"/>
    </location>
</feature>
<dbReference type="PANTHER" id="PTHR30055">
    <property type="entry name" value="HTH-TYPE TRANSCRIPTIONAL REGULATOR RUTR"/>
    <property type="match status" value="1"/>
</dbReference>
<feature type="domain" description="HTH tetR-type" evidence="5">
    <location>
        <begin position="22"/>
        <end position="82"/>
    </location>
</feature>
<proteinExistence type="predicted"/>
<dbReference type="Pfam" id="PF00440">
    <property type="entry name" value="TetR_N"/>
    <property type="match status" value="1"/>
</dbReference>
<dbReference type="InterPro" id="IPR001647">
    <property type="entry name" value="HTH_TetR"/>
</dbReference>
<evidence type="ECO:0000256" key="1">
    <source>
        <dbReference type="ARBA" id="ARBA00023015"/>
    </source>
</evidence>
<dbReference type="SUPFAM" id="SSF46689">
    <property type="entry name" value="Homeodomain-like"/>
    <property type="match status" value="1"/>
</dbReference>
<dbReference type="Pfam" id="PF16859">
    <property type="entry name" value="TetR_C_11"/>
    <property type="match status" value="1"/>
</dbReference>
<evidence type="ECO:0000256" key="2">
    <source>
        <dbReference type="ARBA" id="ARBA00023125"/>
    </source>
</evidence>
<dbReference type="PROSITE" id="PS50977">
    <property type="entry name" value="HTH_TETR_2"/>
    <property type="match status" value="1"/>
</dbReference>
<dbReference type="InterPro" id="IPR036271">
    <property type="entry name" value="Tet_transcr_reg_TetR-rel_C_sf"/>
</dbReference>
<keyword evidence="2 4" id="KW-0238">DNA-binding</keyword>
<dbReference type="InterPro" id="IPR050109">
    <property type="entry name" value="HTH-type_TetR-like_transc_reg"/>
</dbReference>
<dbReference type="GO" id="GO:0003700">
    <property type="term" value="F:DNA-binding transcription factor activity"/>
    <property type="evidence" value="ECO:0007669"/>
    <property type="project" value="TreeGrafter"/>
</dbReference>
<keyword evidence="1" id="KW-0805">Transcription regulation</keyword>
<dbReference type="InterPro" id="IPR009057">
    <property type="entry name" value="Homeodomain-like_sf"/>
</dbReference>
<dbReference type="AlphaFoldDB" id="A0A4U0SGK3"/>
<organism evidence="6 7">
    <name type="scientific">Actinacidiphila oryziradicis</name>
    <dbReference type="NCBI Taxonomy" id="2571141"/>
    <lineage>
        <taxon>Bacteria</taxon>
        <taxon>Bacillati</taxon>
        <taxon>Actinomycetota</taxon>
        <taxon>Actinomycetes</taxon>
        <taxon>Kitasatosporales</taxon>
        <taxon>Streptomycetaceae</taxon>
        <taxon>Actinacidiphila</taxon>
    </lineage>
</organism>
<keyword evidence="7" id="KW-1185">Reference proteome</keyword>
<sequence>MERNVTPASDSEPRLRRSRLSPEREIELYNATIELLSEVGYEAMTMDAVAARAHSSKATLYRQWQGKPGLVIAALKHHKPVTIVDIDTGSLRDDLYEIARRHGTMAHTKQDAALMSGMTHAVRNDAELGSALRTALVEPENEALGRMLARAVERGELAADVPAARFLPHLIAGAVFFREMIDGELADEAYLRDVIDSVILPALQAPAR</sequence>
<dbReference type="Proteomes" id="UP000305778">
    <property type="component" value="Unassembled WGS sequence"/>
</dbReference>
<reference evidence="6 7" key="1">
    <citation type="submission" date="2019-04" db="EMBL/GenBank/DDBJ databases">
        <title>Streptomyces oryziradicis sp. nov., a novel actinomycete isolated from rhizosphere soil of rice (Oryza sativa L.).</title>
        <authorList>
            <person name="Li C."/>
        </authorList>
    </citation>
    <scope>NUCLEOTIDE SEQUENCE [LARGE SCALE GENOMIC DNA]</scope>
    <source>
        <strain evidence="6 7">NEAU-C40</strain>
    </source>
</reference>
<dbReference type="InterPro" id="IPR011075">
    <property type="entry name" value="TetR_C"/>
</dbReference>
<dbReference type="Gene3D" id="1.10.10.60">
    <property type="entry name" value="Homeodomain-like"/>
    <property type="match status" value="1"/>
</dbReference>
<evidence type="ECO:0000313" key="7">
    <source>
        <dbReference type="Proteomes" id="UP000305778"/>
    </source>
</evidence>
<evidence type="ECO:0000256" key="4">
    <source>
        <dbReference type="PROSITE-ProRule" id="PRU00335"/>
    </source>
</evidence>
<gene>
    <name evidence="6" type="ORF">FCI23_27180</name>
</gene>
<evidence type="ECO:0000259" key="5">
    <source>
        <dbReference type="PROSITE" id="PS50977"/>
    </source>
</evidence>
<evidence type="ECO:0000256" key="3">
    <source>
        <dbReference type="ARBA" id="ARBA00023163"/>
    </source>
</evidence>
<comment type="caution">
    <text evidence="6">The sequence shown here is derived from an EMBL/GenBank/DDBJ whole genome shotgun (WGS) entry which is preliminary data.</text>
</comment>
<dbReference type="GO" id="GO:0000976">
    <property type="term" value="F:transcription cis-regulatory region binding"/>
    <property type="evidence" value="ECO:0007669"/>
    <property type="project" value="TreeGrafter"/>
</dbReference>
<dbReference type="RefSeq" id="WP_136726570.1">
    <property type="nucleotide sequence ID" value="NZ_SUMC01000029.1"/>
</dbReference>
<dbReference type="EMBL" id="SUMC01000029">
    <property type="protein sequence ID" value="TKA08616.1"/>
    <property type="molecule type" value="Genomic_DNA"/>
</dbReference>
<dbReference type="SUPFAM" id="SSF48498">
    <property type="entry name" value="Tetracyclin repressor-like, C-terminal domain"/>
    <property type="match status" value="1"/>
</dbReference>
<dbReference type="OrthoDB" id="9796019at2"/>
<keyword evidence="3" id="KW-0804">Transcription</keyword>
<dbReference type="PANTHER" id="PTHR30055:SF149">
    <property type="entry name" value="TETR-FAMILY TRANSCRIPTIONAL REGULATOR"/>
    <property type="match status" value="1"/>
</dbReference>
<protein>
    <submittedName>
        <fullName evidence="6">TetR/AcrR family transcriptional regulator</fullName>
    </submittedName>
</protein>
<dbReference type="Gene3D" id="1.10.357.10">
    <property type="entry name" value="Tetracycline Repressor, domain 2"/>
    <property type="match status" value="1"/>
</dbReference>
<name>A0A4U0SGK3_9ACTN</name>